<gene>
    <name evidence="2" type="ORF">A2975_00330</name>
</gene>
<name>A0A1F8C1U4_9BACT</name>
<reference evidence="2 3" key="1">
    <citation type="journal article" date="2016" name="Nat. Commun.">
        <title>Thousands of microbial genomes shed light on interconnected biogeochemical processes in an aquifer system.</title>
        <authorList>
            <person name="Anantharaman K."/>
            <person name="Brown C.T."/>
            <person name="Hug L.A."/>
            <person name="Sharon I."/>
            <person name="Castelle C.J."/>
            <person name="Probst A.J."/>
            <person name="Thomas B.C."/>
            <person name="Singh A."/>
            <person name="Wilkins M.J."/>
            <person name="Karaoz U."/>
            <person name="Brodie E.L."/>
            <person name="Williams K.H."/>
            <person name="Hubbard S.S."/>
            <person name="Banfield J.F."/>
        </authorList>
    </citation>
    <scope>NUCLEOTIDE SEQUENCE [LARGE SCALE GENOMIC DNA]</scope>
</reference>
<feature type="transmembrane region" description="Helical" evidence="1">
    <location>
        <begin position="41"/>
        <end position="61"/>
    </location>
</feature>
<evidence type="ECO:0000256" key="1">
    <source>
        <dbReference type="SAM" id="Phobius"/>
    </source>
</evidence>
<feature type="transmembrane region" description="Helical" evidence="1">
    <location>
        <begin position="73"/>
        <end position="90"/>
    </location>
</feature>
<organism evidence="2 3">
    <name type="scientific">Candidatus Woesebacteria bacterium RIFCSPLOWO2_01_FULL_44_14</name>
    <dbReference type="NCBI Taxonomy" id="1802525"/>
    <lineage>
        <taxon>Bacteria</taxon>
        <taxon>Candidatus Woeseibacteriota</taxon>
    </lineage>
</organism>
<dbReference type="Proteomes" id="UP000178429">
    <property type="component" value="Unassembled WGS sequence"/>
</dbReference>
<comment type="caution">
    <text evidence="2">The sequence shown here is derived from an EMBL/GenBank/DDBJ whole genome shotgun (WGS) entry which is preliminary data.</text>
</comment>
<proteinExistence type="predicted"/>
<feature type="transmembrane region" description="Helical" evidence="1">
    <location>
        <begin position="134"/>
        <end position="161"/>
    </location>
</feature>
<dbReference type="STRING" id="1802525.A2975_00330"/>
<dbReference type="EMBL" id="MGHL01000008">
    <property type="protein sequence ID" value="OGM69789.1"/>
    <property type="molecule type" value="Genomic_DNA"/>
</dbReference>
<accession>A0A1F8C1U4</accession>
<evidence type="ECO:0000313" key="2">
    <source>
        <dbReference type="EMBL" id="OGM69789.1"/>
    </source>
</evidence>
<sequence>MIFNIILQLIFPSAVYAHCPLCVAGAGAGLTLSRLLGIDDSITGVWLAAFLGATSLWLTNLIRKKYLPFQTEIIYIVIFATTIFSFYRFGLVNEHNGLISNLPKLIFGMIVGGVVFYLVDVANALIRKKVGRSLIAYQGVVVSLASMTLLSIFFFVLVNYII</sequence>
<evidence type="ECO:0000313" key="3">
    <source>
        <dbReference type="Proteomes" id="UP000178429"/>
    </source>
</evidence>
<feature type="transmembrane region" description="Helical" evidence="1">
    <location>
        <begin position="102"/>
        <end position="122"/>
    </location>
</feature>
<dbReference type="AlphaFoldDB" id="A0A1F8C1U4"/>
<keyword evidence="1" id="KW-0812">Transmembrane</keyword>
<keyword evidence="1" id="KW-1133">Transmembrane helix</keyword>
<protein>
    <submittedName>
        <fullName evidence="2">Uncharacterized protein</fullName>
    </submittedName>
</protein>
<keyword evidence="1" id="KW-0472">Membrane</keyword>